<name>A0AAX4P8H3_9CHLO</name>
<proteinExistence type="predicted"/>
<keyword evidence="3" id="KW-1185">Reference proteome</keyword>
<accession>A0AAX4P8H3</accession>
<feature type="region of interest" description="Disordered" evidence="1">
    <location>
        <begin position="1"/>
        <end position="55"/>
    </location>
</feature>
<evidence type="ECO:0000313" key="3">
    <source>
        <dbReference type="Proteomes" id="UP001472866"/>
    </source>
</evidence>
<protein>
    <submittedName>
        <fullName evidence="2">Uncharacterized protein</fullName>
    </submittedName>
</protein>
<reference evidence="2 3" key="1">
    <citation type="submission" date="2024-03" db="EMBL/GenBank/DDBJ databases">
        <title>Complete genome sequence of the green alga Chloropicon roscoffensis RCC1871.</title>
        <authorList>
            <person name="Lemieux C."/>
            <person name="Pombert J.-F."/>
            <person name="Otis C."/>
            <person name="Turmel M."/>
        </authorList>
    </citation>
    <scope>NUCLEOTIDE SEQUENCE [LARGE SCALE GENOMIC DNA]</scope>
    <source>
        <strain evidence="2 3">RCC1871</strain>
    </source>
</reference>
<sequence>MQKTKPTVRKYGSARSLPKRQSARRGVSCSAARKEPPQPAGPGLPPRSSRARGADSSVACSAGSCSSSLDLAGGKVSAAVSKPSSLNRAWLNHMVPKLVNTVNKSTHLSPPARRGEGAVTMAFVCNETFEEPLTRVLQETTQPAEEGGSFEDWNVIMEGVSAMDRMDTMAGVLVVKPLFDESALKCPSGRDRAATLLTQSALRGSVGDCCEDDFEDDDDDVVFESNVYSEPRSFQDIYAAADEASGDMPALERSYGVVLQSVERNPVVDGCYILRTSTSRSVGCTCTHYSMSRALCGADGNCMTVQEQVDKSWLVNPFTV</sequence>
<dbReference type="Proteomes" id="UP001472866">
    <property type="component" value="Chromosome 05"/>
</dbReference>
<dbReference type="PANTHER" id="PTHR35127:SF1">
    <property type="entry name" value="GENOME ASSEMBLY, CHROMOSOME: A10"/>
    <property type="match status" value="1"/>
</dbReference>
<dbReference type="EMBL" id="CP151505">
    <property type="protein sequence ID" value="WZN62169.1"/>
    <property type="molecule type" value="Genomic_DNA"/>
</dbReference>
<dbReference type="PANTHER" id="PTHR35127">
    <property type="entry name" value="OS03G0736900 PROTEIN"/>
    <property type="match status" value="1"/>
</dbReference>
<organism evidence="2 3">
    <name type="scientific">Chloropicon roscoffensis</name>
    <dbReference type="NCBI Taxonomy" id="1461544"/>
    <lineage>
        <taxon>Eukaryota</taxon>
        <taxon>Viridiplantae</taxon>
        <taxon>Chlorophyta</taxon>
        <taxon>Chloropicophyceae</taxon>
        <taxon>Chloropicales</taxon>
        <taxon>Chloropicaceae</taxon>
        <taxon>Chloropicon</taxon>
    </lineage>
</organism>
<gene>
    <name evidence="2" type="ORF">HKI87_05g37050</name>
</gene>
<evidence type="ECO:0000313" key="2">
    <source>
        <dbReference type="EMBL" id="WZN62169.1"/>
    </source>
</evidence>
<dbReference type="AlphaFoldDB" id="A0AAX4P8H3"/>
<evidence type="ECO:0000256" key="1">
    <source>
        <dbReference type="SAM" id="MobiDB-lite"/>
    </source>
</evidence>